<proteinExistence type="predicted"/>
<accession>A0A0S2W7N0</accession>
<name>A0A0S2W7N0_9FIRM</name>
<feature type="region of interest" description="Disordered" evidence="1">
    <location>
        <begin position="73"/>
        <end position="95"/>
    </location>
</feature>
<gene>
    <name evidence="2" type="ORF">IB211_02920c</name>
</gene>
<evidence type="ECO:0000313" key="3">
    <source>
        <dbReference type="Proteomes" id="UP000064844"/>
    </source>
</evidence>
<dbReference type="STRING" id="1297617.IB211_02920c"/>
<evidence type="ECO:0000256" key="1">
    <source>
        <dbReference type="SAM" id="MobiDB-lite"/>
    </source>
</evidence>
<protein>
    <submittedName>
        <fullName evidence="2">Uncharacterized protein</fullName>
    </submittedName>
</protein>
<dbReference type="EMBL" id="CP011307">
    <property type="protein sequence ID" value="ALP95311.1"/>
    <property type="molecule type" value="Genomic_DNA"/>
</dbReference>
<dbReference type="Proteomes" id="UP000064844">
    <property type="component" value="Chromosome"/>
</dbReference>
<reference evidence="2 3" key="1">
    <citation type="journal article" date="2015" name="Nat. Commun.">
        <title>Production of butyrate from lysine and the Amadori product fructoselysine by a human gut commensal.</title>
        <authorList>
            <person name="Bui T.P."/>
            <person name="Ritari J."/>
            <person name="Boeren S."/>
            <person name="de Waard P."/>
            <person name="Plugge C.M."/>
            <person name="de Vos W.M."/>
        </authorList>
    </citation>
    <scope>NUCLEOTIDE SEQUENCE [LARGE SCALE GENOMIC DNA]</scope>
    <source>
        <strain evidence="2 3">AF211</strain>
    </source>
</reference>
<evidence type="ECO:0000313" key="2">
    <source>
        <dbReference type="EMBL" id="ALP95311.1"/>
    </source>
</evidence>
<organism evidence="2 3">
    <name type="scientific">Intestinimonas butyriciproducens</name>
    <dbReference type="NCBI Taxonomy" id="1297617"/>
    <lineage>
        <taxon>Bacteria</taxon>
        <taxon>Bacillati</taxon>
        <taxon>Bacillota</taxon>
        <taxon>Clostridia</taxon>
        <taxon>Eubacteriales</taxon>
        <taxon>Intestinimonas</taxon>
    </lineage>
</organism>
<keyword evidence="3" id="KW-1185">Reference proteome</keyword>
<reference evidence="3" key="2">
    <citation type="submission" date="2015-04" db="EMBL/GenBank/DDBJ databases">
        <title>A butyrogenic pathway from the amino acid lysine in a human gut commensal.</title>
        <authorList>
            <person name="de Vos W.M."/>
            <person name="Bui N.T.P."/>
            <person name="Plugge C.M."/>
            <person name="Ritari J."/>
        </authorList>
    </citation>
    <scope>NUCLEOTIDE SEQUENCE [LARGE SCALE GENOMIC DNA]</scope>
    <source>
        <strain evidence="3">AF211</strain>
    </source>
</reference>
<dbReference type="AlphaFoldDB" id="A0A0S2W7N0"/>
<sequence>MNGTHSVVPFYRHLGELETLLFLSELSISSRGGYVNLQNVRKWAESGWGGWAQTSVGLTGLRLGGRMVRQKAGNRGEKEKHGHLFRQCGHHAGVS</sequence>
<dbReference type="KEGG" id="ibu:IB211_02920c"/>